<comment type="subcellular location">
    <subcellularLocation>
        <location evidence="1">Nucleus</location>
    </subcellularLocation>
</comment>
<dbReference type="GO" id="GO:0141221">
    <property type="term" value="F:histone deacetylase activity, hydrolytic mechanism"/>
    <property type="evidence" value="ECO:0007669"/>
    <property type="project" value="UniProtKB-EC"/>
</dbReference>
<dbReference type="OrthoDB" id="424012at2759"/>
<dbReference type="InterPro" id="IPR000286">
    <property type="entry name" value="HDACs"/>
</dbReference>
<keyword evidence="9" id="KW-0539">Nucleus</keyword>
<proteinExistence type="inferred from homology"/>
<dbReference type="InterPro" id="IPR023801">
    <property type="entry name" value="His_deacetylse_dom"/>
</dbReference>
<evidence type="ECO:0000313" key="14">
    <source>
        <dbReference type="EMBL" id="EGO26955.1"/>
    </source>
</evidence>
<dbReference type="RefSeq" id="XP_007317128.1">
    <property type="nucleotide sequence ID" value="XM_007317066.1"/>
</dbReference>
<dbReference type="PANTHER" id="PTHR10625:SF5">
    <property type="entry name" value="HISTONE DEACETYLASE"/>
    <property type="match status" value="1"/>
</dbReference>
<comment type="catalytic activity">
    <reaction evidence="10">
        <text>N(6)-acetyl-L-lysyl-[histone] + H2O = L-lysyl-[histone] + acetate</text>
        <dbReference type="Rhea" id="RHEA:58196"/>
        <dbReference type="Rhea" id="RHEA-COMP:9845"/>
        <dbReference type="Rhea" id="RHEA-COMP:11338"/>
        <dbReference type="ChEBI" id="CHEBI:15377"/>
        <dbReference type="ChEBI" id="CHEBI:29969"/>
        <dbReference type="ChEBI" id="CHEBI:30089"/>
        <dbReference type="ChEBI" id="CHEBI:61930"/>
        <dbReference type="EC" id="3.5.1.98"/>
    </reaction>
</comment>
<dbReference type="GO" id="GO:0000118">
    <property type="term" value="C:histone deacetylase complex"/>
    <property type="evidence" value="ECO:0007669"/>
    <property type="project" value="TreeGrafter"/>
</dbReference>
<dbReference type="PANTHER" id="PTHR10625">
    <property type="entry name" value="HISTONE DEACETYLASE HDAC1-RELATED"/>
    <property type="match status" value="1"/>
</dbReference>
<gene>
    <name evidence="14" type="ORF">SERLADRAFT_436772</name>
</gene>
<dbReference type="Proteomes" id="UP000008064">
    <property type="component" value="Unassembled WGS sequence"/>
</dbReference>
<keyword evidence="5" id="KW-0378">Hydrolase</keyword>
<keyword evidence="7" id="KW-0805">Transcription regulation</keyword>
<dbReference type="HOGENOM" id="CLU_007727_4_3_1"/>
<evidence type="ECO:0000256" key="4">
    <source>
        <dbReference type="ARBA" id="ARBA00022491"/>
    </source>
</evidence>
<feature type="domain" description="Arb2-like" evidence="13">
    <location>
        <begin position="434"/>
        <end position="679"/>
    </location>
</feature>
<dbReference type="Pfam" id="PF00850">
    <property type="entry name" value="Hist_deacetyl"/>
    <property type="match status" value="1"/>
</dbReference>
<dbReference type="SUPFAM" id="SSF52768">
    <property type="entry name" value="Arginase/deacetylase"/>
    <property type="match status" value="1"/>
</dbReference>
<name>F8NSH7_SERL9</name>
<dbReference type="InterPro" id="IPR037138">
    <property type="entry name" value="His_deacetylse_dom_sf"/>
</dbReference>
<evidence type="ECO:0000256" key="6">
    <source>
        <dbReference type="ARBA" id="ARBA00022853"/>
    </source>
</evidence>
<evidence type="ECO:0000256" key="3">
    <source>
        <dbReference type="ARBA" id="ARBA00012111"/>
    </source>
</evidence>
<evidence type="ECO:0000256" key="10">
    <source>
        <dbReference type="ARBA" id="ARBA00048287"/>
    </source>
</evidence>
<feature type="compositionally biased region" description="Polar residues" evidence="11">
    <location>
        <begin position="1"/>
        <end position="15"/>
    </location>
</feature>
<keyword evidence="4" id="KW-0678">Repressor</keyword>
<evidence type="ECO:0000256" key="9">
    <source>
        <dbReference type="ARBA" id="ARBA00023242"/>
    </source>
</evidence>
<dbReference type="EC" id="3.5.1.98" evidence="3"/>
<comment type="similarity">
    <text evidence="2">Belongs to the histone deacetylase family. HD type 2 subfamily.</text>
</comment>
<dbReference type="KEGG" id="sla:SERLADRAFT_436772"/>
<evidence type="ECO:0000256" key="1">
    <source>
        <dbReference type="ARBA" id="ARBA00004123"/>
    </source>
</evidence>
<dbReference type="PRINTS" id="PR01270">
    <property type="entry name" value="HDASUPER"/>
</dbReference>
<accession>F8NSH7</accession>
<keyword evidence="8" id="KW-0804">Transcription</keyword>
<organism>
    <name type="scientific">Serpula lacrymans var. lacrymans (strain S7.9)</name>
    <name type="common">Dry rot fungus</name>
    <dbReference type="NCBI Taxonomy" id="578457"/>
    <lineage>
        <taxon>Eukaryota</taxon>
        <taxon>Fungi</taxon>
        <taxon>Dikarya</taxon>
        <taxon>Basidiomycota</taxon>
        <taxon>Agaricomycotina</taxon>
        <taxon>Agaricomycetes</taxon>
        <taxon>Agaricomycetidae</taxon>
        <taxon>Boletales</taxon>
        <taxon>Coniophorineae</taxon>
        <taxon>Serpulaceae</taxon>
        <taxon>Serpula</taxon>
    </lineage>
</organism>
<evidence type="ECO:0000256" key="7">
    <source>
        <dbReference type="ARBA" id="ARBA00023015"/>
    </source>
</evidence>
<evidence type="ECO:0000256" key="2">
    <source>
        <dbReference type="ARBA" id="ARBA00007738"/>
    </source>
</evidence>
<keyword evidence="6" id="KW-0156">Chromatin regulator</keyword>
<dbReference type="InterPro" id="IPR023696">
    <property type="entry name" value="Ureohydrolase_dom_sf"/>
</dbReference>
<protein>
    <recommendedName>
        <fullName evidence="3">histone deacetylase</fullName>
        <ecNumber evidence="3">3.5.1.98</ecNumber>
    </recommendedName>
</protein>
<feature type="domain" description="Histone deacetylase" evidence="12">
    <location>
        <begin position="74"/>
        <end position="372"/>
    </location>
</feature>
<dbReference type="InterPro" id="IPR019154">
    <property type="entry name" value="Arb2-like_domain"/>
</dbReference>
<dbReference type="GO" id="GO:0040029">
    <property type="term" value="P:epigenetic regulation of gene expression"/>
    <property type="evidence" value="ECO:0007669"/>
    <property type="project" value="TreeGrafter"/>
</dbReference>
<evidence type="ECO:0000256" key="8">
    <source>
        <dbReference type="ARBA" id="ARBA00023163"/>
    </source>
</evidence>
<evidence type="ECO:0000259" key="12">
    <source>
        <dbReference type="Pfam" id="PF00850"/>
    </source>
</evidence>
<evidence type="ECO:0000256" key="5">
    <source>
        <dbReference type="ARBA" id="ARBA00022801"/>
    </source>
</evidence>
<feature type="region of interest" description="Disordered" evidence="11">
    <location>
        <begin position="1"/>
        <end position="47"/>
    </location>
</feature>
<dbReference type="GeneID" id="18814742"/>
<dbReference type="AlphaFoldDB" id="F8NSH7"/>
<evidence type="ECO:0000259" key="13">
    <source>
        <dbReference type="Pfam" id="PF09757"/>
    </source>
</evidence>
<dbReference type="EMBL" id="GL945432">
    <property type="protein sequence ID" value="EGO26955.1"/>
    <property type="molecule type" value="Genomic_DNA"/>
</dbReference>
<reference evidence="14" key="1">
    <citation type="submission" date="2011-04" db="EMBL/GenBank/DDBJ databases">
        <title>Evolution of plant cell wall degrading machinery underlies the functional diversity of forest fungi.</title>
        <authorList>
            <consortium name="US DOE Joint Genome Institute (JGI-PGF)"/>
            <person name="Eastwood D.C."/>
            <person name="Floudas D."/>
            <person name="Binder M."/>
            <person name="Majcherczyk A."/>
            <person name="Schneider P."/>
            <person name="Aerts A."/>
            <person name="Asiegbu F.O."/>
            <person name="Baker S.E."/>
            <person name="Barry K."/>
            <person name="Bendiksby M."/>
            <person name="Blumentritt M."/>
            <person name="Coutinho P.M."/>
            <person name="Cullen D."/>
            <person name="Cullen D."/>
            <person name="Gathman A."/>
            <person name="Goodell B."/>
            <person name="Henrissat B."/>
            <person name="Ihrmark K."/>
            <person name="Kauserud H."/>
            <person name="Kohler A."/>
            <person name="LaButti K."/>
            <person name="Lapidus A."/>
            <person name="Lavin J.L."/>
            <person name="Lee Y.-H."/>
            <person name="Lindquist E."/>
            <person name="Lilly W."/>
            <person name="Lucas S."/>
            <person name="Morin E."/>
            <person name="Murat C."/>
            <person name="Oguiza J.A."/>
            <person name="Park J."/>
            <person name="Pisabarro A.G."/>
            <person name="Riley R."/>
            <person name="Rosling A."/>
            <person name="Salamov A."/>
            <person name="Schmidt O."/>
            <person name="Schmutz J."/>
            <person name="Skrede I."/>
            <person name="Stenlid J."/>
            <person name="Wiebenga A."/>
            <person name="Xie X."/>
            <person name="Kues U."/>
            <person name="Hibbett D.S."/>
            <person name="Hoffmeister D."/>
            <person name="Hogberg N."/>
            <person name="Martin F."/>
            <person name="Grigoriev I.V."/>
            <person name="Watkinson S.C."/>
        </authorList>
    </citation>
    <scope>NUCLEOTIDE SEQUENCE</scope>
    <source>
        <strain evidence="14">S7.9</strain>
    </source>
</reference>
<dbReference type="Pfam" id="PF09757">
    <property type="entry name" value="Arb2-like"/>
    <property type="match status" value="1"/>
</dbReference>
<evidence type="ECO:0000256" key="11">
    <source>
        <dbReference type="SAM" id="MobiDB-lite"/>
    </source>
</evidence>
<sequence>MASLQEVYSTLYRNQPSKKDVMDVDDTPTNDPAPARPPSPGPGRASSEPLRILELTVGYVYSSEMLEHWCLRGHEEQPERIIRIWKLISEAHLDQKMKRIPIRAAKREEVLLVHSEDLWHRIQAIQSLTLQDIQDSEAYYDLLSLYVNTGTTRSALLSCGGVIEACLAVARNELKKAFAIVRPPGHHAEPDEHMGFCFFNNVAVAARVVQLLTPVKRIMILDWDVHHGNGTQRAFNDDPSILYVSLHRYQNGQFYPGGTFGGISSCGEGAGRGYSVNIPWPEIGMGDADYLHAFTSIVMPIAMEFAPELVIISAGFDAVEGDPLGECRVTPIGYAHMTHMLSGLAGGKLIVALEGGYCVDATANSALAVTRVMLGEPPEELPPMTATEAATETVWQVALEQSKYWKSVKPKACEPREELEPLSFSIPAFRGVEILKAHRQHYLYTTYDMLQIPLMTEAFEKALGTQVLCTSDLPFNKTLVIFIHEFGNLRIELDSTVTCNVNLERSYLIDSAKELVAWIRQAGYSLLDLNIFPKPYAFDAKGSRWSKDDLGRNILVYLWDNYIQSVLQPSFGGHGPGCQPLIALLSERFAGVKKSVKAVVQVVSNDYHAAVPKDLDIRKWYQQHSQVVVPSNHRILTPEMSKKNHRWHGVVSTIDEPSSSKLMIQAFPKIQNFVEEKLEHP</sequence>
<dbReference type="Gene3D" id="3.40.800.20">
    <property type="entry name" value="Histone deacetylase domain"/>
    <property type="match status" value="1"/>
</dbReference>
<dbReference type="FunFam" id="3.40.800.20:FF:000005">
    <property type="entry name" value="histone deacetylase 6"/>
    <property type="match status" value="1"/>
</dbReference>